<evidence type="ECO:0008006" key="3">
    <source>
        <dbReference type="Google" id="ProtNLM"/>
    </source>
</evidence>
<dbReference type="SUPFAM" id="SSF48452">
    <property type="entry name" value="TPR-like"/>
    <property type="match status" value="1"/>
</dbReference>
<accession>A0A0D7CHW9</accession>
<organism evidence="1 2">
    <name type="scientific">Streptomyces natalensis ATCC 27448</name>
    <dbReference type="NCBI Taxonomy" id="1240678"/>
    <lineage>
        <taxon>Bacteria</taxon>
        <taxon>Bacillati</taxon>
        <taxon>Actinomycetota</taxon>
        <taxon>Actinomycetes</taxon>
        <taxon>Kitasatosporales</taxon>
        <taxon>Streptomycetaceae</taxon>
        <taxon>Streptomyces</taxon>
    </lineage>
</organism>
<evidence type="ECO:0000313" key="1">
    <source>
        <dbReference type="EMBL" id="KIZ15651.1"/>
    </source>
</evidence>
<keyword evidence="2" id="KW-1185">Reference proteome</keyword>
<dbReference type="Proteomes" id="UP000032458">
    <property type="component" value="Unassembled WGS sequence"/>
</dbReference>
<protein>
    <recommendedName>
        <fullName evidence="3">XRE family transcriptional regulator</fullName>
    </recommendedName>
</protein>
<dbReference type="InterPro" id="IPR011990">
    <property type="entry name" value="TPR-like_helical_dom_sf"/>
</dbReference>
<evidence type="ECO:0000313" key="2">
    <source>
        <dbReference type="Proteomes" id="UP000032458"/>
    </source>
</evidence>
<dbReference type="AlphaFoldDB" id="A0A0D7CHW9"/>
<dbReference type="Gene3D" id="1.25.40.10">
    <property type="entry name" value="Tetratricopeptide repeat domain"/>
    <property type="match status" value="1"/>
</dbReference>
<comment type="caution">
    <text evidence="1">The sequence shown here is derived from an EMBL/GenBank/DDBJ whole genome shotgun (WGS) entry which is preliminary data.</text>
</comment>
<sequence length="329" mass="35525">MREVAEESAVWAQQLETSNVGDLTLEQLQASTRALARDYLSPAAPVTTLSRARQLRDRVFQLLEGRQHPRQTIELYAVAGYVCTLLAWISSDLGQLHDADTHARTAWVCATMADNTELRAWVLSTRSKIAYWDGRPQMAIQYARHGLAHKPDGTAAILLACQEADAWAELGADAEAQAAMAHANVARDSLTGRDDVGGLLSCPDVRRANYAAGVHLRTGQPRTALHEAQAALAQPPHAYGTTAQLHVSTASAYLALGEPDAAIEALQPVLDLPWEHRMAPVTSRLRDLAATTSRAPLADSRSARELRGRITAFCSSAPPPALSPADPRP</sequence>
<proteinExistence type="predicted"/>
<reference evidence="1 2" key="1">
    <citation type="submission" date="2014-09" db="EMBL/GenBank/DDBJ databases">
        <title>Draft genome sequence of Streptomyces natalensis ATCC 27448, producer of the antifungal pimaricin.</title>
        <authorList>
            <person name="Mendes M.V."/>
            <person name="Beites T."/>
            <person name="Pires S."/>
            <person name="Santos C.L."/>
            <person name="Moradas-Ferreira P."/>
        </authorList>
    </citation>
    <scope>NUCLEOTIDE SEQUENCE [LARGE SCALE GENOMIC DNA]</scope>
    <source>
        <strain evidence="1 2">ATCC 27448</strain>
    </source>
</reference>
<dbReference type="PATRIC" id="fig|1240678.4.peg.5520"/>
<gene>
    <name evidence="1" type="ORF">SNA_25905</name>
</gene>
<dbReference type="EMBL" id="JRKI01000033">
    <property type="protein sequence ID" value="KIZ15651.1"/>
    <property type="molecule type" value="Genomic_DNA"/>
</dbReference>
<name>A0A0D7CHW9_9ACTN</name>